<dbReference type="GO" id="GO:0000287">
    <property type="term" value="F:magnesium ion binding"/>
    <property type="evidence" value="ECO:0007669"/>
    <property type="project" value="UniProtKB-UniRule"/>
</dbReference>
<dbReference type="Proteomes" id="UP000230859">
    <property type="component" value="Unassembled WGS sequence"/>
</dbReference>
<keyword evidence="11 14" id="KW-0324">Glycolysis</keyword>
<keyword evidence="9" id="KW-0067">ATP-binding</keyword>
<comment type="pathway">
    <text evidence="2 14">Carbohydrate degradation; glycolysis; pyruvate from D-glyceraldehyde 3-phosphate: step 5/5.</text>
</comment>
<dbReference type="InterPro" id="IPR015793">
    <property type="entry name" value="Pyrv_Knase_brl"/>
</dbReference>
<evidence type="ECO:0000256" key="14">
    <source>
        <dbReference type="RuleBase" id="RU000504"/>
    </source>
</evidence>
<dbReference type="NCBIfam" id="TIGR01064">
    <property type="entry name" value="pyruv_kin"/>
    <property type="match status" value="1"/>
</dbReference>
<dbReference type="PRINTS" id="PR01050">
    <property type="entry name" value="PYRUVTKNASE"/>
</dbReference>
<evidence type="ECO:0000259" key="15">
    <source>
        <dbReference type="Pfam" id="PF00224"/>
    </source>
</evidence>
<dbReference type="EMBL" id="PCVY01000050">
    <property type="protein sequence ID" value="PIQ86126.1"/>
    <property type="molecule type" value="Genomic_DNA"/>
</dbReference>
<comment type="cofactor">
    <cofactor evidence="1">
        <name>K(+)</name>
        <dbReference type="ChEBI" id="CHEBI:29103"/>
    </cofactor>
</comment>
<dbReference type="PANTHER" id="PTHR11817">
    <property type="entry name" value="PYRUVATE KINASE"/>
    <property type="match status" value="1"/>
</dbReference>
<comment type="catalytic activity">
    <reaction evidence="14">
        <text>pyruvate + ATP = phosphoenolpyruvate + ADP + H(+)</text>
        <dbReference type="Rhea" id="RHEA:18157"/>
        <dbReference type="ChEBI" id="CHEBI:15361"/>
        <dbReference type="ChEBI" id="CHEBI:15378"/>
        <dbReference type="ChEBI" id="CHEBI:30616"/>
        <dbReference type="ChEBI" id="CHEBI:58702"/>
        <dbReference type="ChEBI" id="CHEBI:456216"/>
        <dbReference type="EC" id="2.7.1.40"/>
    </reaction>
</comment>
<comment type="similarity">
    <text evidence="3 14">Belongs to the pyruvate kinase family.</text>
</comment>
<dbReference type="SUPFAM" id="SSF50800">
    <property type="entry name" value="PK beta-barrel domain-like"/>
    <property type="match status" value="1"/>
</dbReference>
<dbReference type="InterPro" id="IPR011037">
    <property type="entry name" value="Pyrv_Knase-like_insert_dom_sf"/>
</dbReference>
<evidence type="ECO:0000256" key="13">
    <source>
        <dbReference type="NCBIfam" id="TIGR01064"/>
    </source>
</evidence>
<dbReference type="PROSITE" id="PS00110">
    <property type="entry name" value="PYRUVATE_KINASE"/>
    <property type="match status" value="1"/>
</dbReference>
<dbReference type="AlphaFoldDB" id="A0A2H0LP40"/>
<evidence type="ECO:0000256" key="4">
    <source>
        <dbReference type="ARBA" id="ARBA00012142"/>
    </source>
</evidence>
<protein>
    <recommendedName>
        <fullName evidence="4 13">Pyruvate kinase</fullName>
        <ecNumber evidence="4 13">2.7.1.40</ecNumber>
    </recommendedName>
</protein>
<gene>
    <name evidence="16" type="primary">pyk</name>
    <name evidence="16" type="ORF">COV74_06090</name>
</gene>
<dbReference type="EC" id="2.7.1.40" evidence="4 13"/>
<keyword evidence="8 14" id="KW-0418">Kinase</keyword>
<evidence type="ECO:0000256" key="6">
    <source>
        <dbReference type="ARBA" id="ARBA00022723"/>
    </source>
</evidence>
<evidence type="ECO:0000256" key="1">
    <source>
        <dbReference type="ARBA" id="ARBA00001958"/>
    </source>
</evidence>
<dbReference type="GO" id="GO:0030955">
    <property type="term" value="F:potassium ion binding"/>
    <property type="evidence" value="ECO:0007669"/>
    <property type="project" value="UniProtKB-UniRule"/>
</dbReference>
<evidence type="ECO:0000256" key="11">
    <source>
        <dbReference type="ARBA" id="ARBA00023152"/>
    </source>
</evidence>
<accession>A0A2H0LP40</accession>
<dbReference type="GO" id="GO:0005524">
    <property type="term" value="F:ATP binding"/>
    <property type="evidence" value="ECO:0007669"/>
    <property type="project" value="UniProtKB-KW"/>
</dbReference>
<dbReference type="GO" id="GO:0004743">
    <property type="term" value="F:pyruvate kinase activity"/>
    <property type="evidence" value="ECO:0007669"/>
    <property type="project" value="UniProtKB-UniRule"/>
</dbReference>
<keyword evidence="10 14" id="KW-0460">Magnesium</keyword>
<evidence type="ECO:0000256" key="8">
    <source>
        <dbReference type="ARBA" id="ARBA00022777"/>
    </source>
</evidence>
<evidence type="ECO:0000256" key="2">
    <source>
        <dbReference type="ARBA" id="ARBA00004997"/>
    </source>
</evidence>
<sequence length="349" mass="39298">MMQEKRFMIKTKMICTLGPASSNREVLKKMMLAGMDVGRLNFSHSTPQELLRAIRLIRLLNTKYRWRIKLLGDLRGHRIRVGDLRDPVLLKKGQIVWLTQQKIRGSHKKIPFDYQGPLREIKNGQQIFIDDGSIALKVIGRVKKSLKVEVVFGGLLKKHKGVNIPEARLVFGGISQEDTKDILFCKKYGFEYVAQSFVNTKKDIEDVRKVLGGSRCRVIAKIETREGVANIDEIIKASDGIMIARGDLGVSLPLYEIPIIQKVIIEKCNRAGKIVITATQMLESMTKNRIPTRAEVSDVANAIIDGTNFVMLSAESAVGKYPVETVGMMNDIIKFTERYLTAKGLKNNE</sequence>
<keyword evidence="5 14" id="KW-0808">Transferase</keyword>
<dbReference type="GO" id="GO:0016301">
    <property type="term" value="F:kinase activity"/>
    <property type="evidence" value="ECO:0007669"/>
    <property type="project" value="UniProtKB-KW"/>
</dbReference>
<dbReference type="InterPro" id="IPR015813">
    <property type="entry name" value="Pyrv/PenolPyrv_kinase-like_dom"/>
</dbReference>
<dbReference type="InterPro" id="IPR018209">
    <property type="entry name" value="Pyrv_Knase_AS"/>
</dbReference>
<name>A0A2H0LP40_9BACT</name>
<dbReference type="Gene3D" id="2.40.33.10">
    <property type="entry name" value="PK beta-barrel domain-like"/>
    <property type="match status" value="1"/>
</dbReference>
<feature type="domain" description="Pyruvate kinase barrel" evidence="15">
    <location>
        <begin position="10"/>
        <end position="326"/>
    </location>
</feature>
<evidence type="ECO:0000256" key="10">
    <source>
        <dbReference type="ARBA" id="ARBA00022842"/>
    </source>
</evidence>
<reference evidence="16 17" key="1">
    <citation type="submission" date="2017-09" db="EMBL/GenBank/DDBJ databases">
        <title>Depth-based differentiation of microbial function through sediment-hosted aquifers and enrichment of novel symbionts in the deep terrestrial subsurface.</title>
        <authorList>
            <person name="Probst A.J."/>
            <person name="Ladd B."/>
            <person name="Jarett J.K."/>
            <person name="Geller-Mcgrath D.E."/>
            <person name="Sieber C.M."/>
            <person name="Emerson J.B."/>
            <person name="Anantharaman K."/>
            <person name="Thomas B.C."/>
            <person name="Malmstrom R."/>
            <person name="Stieglmeier M."/>
            <person name="Klingl A."/>
            <person name="Woyke T."/>
            <person name="Ryan C.M."/>
            <person name="Banfield J.F."/>
        </authorList>
    </citation>
    <scope>NUCLEOTIDE SEQUENCE [LARGE SCALE GENOMIC DNA]</scope>
    <source>
        <strain evidence="16">CG11_big_fil_rev_8_21_14_0_20_45_26</strain>
    </source>
</reference>
<evidence type="ECO:0000256" key="3">
    <source>
        <dbReference type="ARBA" id="ARBA00008663"/>
    </source>
</evidence>
<proteinExistence type="inferred from homology"/>
<dbReference type="Gene3D" id="3.20.20.60">
    <property type="entry name" value="Phosphoenolpyruvate-binding domains"/>
    <property type="match status" value="1"/>
</dbReference>
<dbReference type="InterPro" id="IPR001697">
    <property type="entry name" value="Pyr_Knase"/>
</dbReference>
<comment type="caution">
    <text evidence="16">The sequence shown here is derived from an EMBL/GenBank/DDBJ whole genome shotgun (WGS) entry which is preliminary data.</text>
</comment>
<organism evidence="16 17">
    <name type="scientific">Candidatus Abzuiibacterium crystallinum</name>
    <dbReference type="NCBI Taxonomy" id="1974748"/>
    <lineage>
        <taxon>Bacteria</taxon>
        <taxon>Pseudomonadati</taxon>
        <taxon>Candidatus Omnitrophota</taxon>
        <taxon>Candidatus Abzuiibacterium</taxon>
    </lineage>
</organism>
<evidence type="ECO:0000256" key="12">
    <source>
        <dbReference type="ARBA" id="ARBA00023317"/>
    </source>
</evidence>
<evidence type="ECO:0000256" key="7">
    <source>
        <dbReference type="ARBA" id="ARBA00022741"/>
    </source>
</evidence>
<dbReference type="Pfam" id="PF00224">
    <property type="entry name" value="PK"/>
    <property type="match status" value="1"/>
</dbReference>
<evidence type="ECO:0000313" key="17">
    <source>
        <dbReference type="Proteomes" id="UP000230859"/>
    </source>
</evidence>
<keyword evidence="7" id="KW-0547">Nucleotide-binding</keyword>
<evidence type="ECO:0000313" key="16">
    <source>
        <dbReference type="EMBL" id="PIQ86126.1"/>
    </source>
</evidence>
<evidence type="ECO:0000256" key="5">
    <source>
        <dbReference type="ARBA" id="ARBA00022679"/>
    </source>
</evidence>
<keyword evidence="6" id="KW-0479">Metal-binding</keyword>
<evidence type="ECO:0000256" key="9">
    <source>
        <dbReference type="ARBA" id="ARBA00022840"/>
    </source>
</evidence>
<dbReference type="UniPathway" id="UPA00109">
    <property type="reaction ID" value="UER00188"/>
</dbReference>
<dbReference type="InterPro" id="IPR040442">
    <property type="entry name" value="Pyrv_kinase-like_dom_sf"/>
</dbReference>
<dbReference type="InterPro" id="IPR015806">
    <property type="entry name" value="Pyrv_Knase_insert_dom_sf"/>
</dbReference>
<keyword evidence="12 16" id="KW-0670">Pyruvate</keyword>
<dbReference type="SUPFAM" id="SSF51621">
    <property type="entry name" value="Phosphoenolpyruvate/pyruvate domain"/>
    <property type="match status" value="1"/>
</dbReference>